<dbReference type="AlphaFoldDB" id="S0EUW7"/>
<comment type="similarity">
    <text evidence="1">Belongs to the NAD(P)-dependent epimerase/dehydratase family.</text>
</comment>
<name>S0EUW7_CHTCT</name>
<gene>
    <name evidence="3" type="ORF">CCALI_01666</name>
</gene>
<dbReference type="Gene3D" id="3.40.50.720">
    <property type="entry name" value="NAD(P)-binding Rossmann-like Domain"/>
    <property type="match status" value="1"/>
</dbReference>
<dbReference type="OrthoDB" id="9803010at2"/>
<dbReference type="InParanoid" id="S0EUW7"/>
<dbReference type="Proteomes" id="UP000014227">
    <property type="component" value="Chromosome I"/>
</dbReference>
<dbReference type="STRING" id="454171.CP488_02427"/>
<dbReference type="eggNOG" id="COG0451">
    <property type="taxonomic scope" value="Bacteria"/>
</dbReference>
<organism evidence="3 4">
    <name type="scientific">Chthonomonas calidirosea (strain DSM 23976 / ICMP 18418 / T49)</name>
    <dbReference type="NCBI Taxonomy" id="1303518"/>
    <lineage>
        <taxon>Bacteria</taxon>
        <taxon>Bacillati</taxon>
        <taxon>Armatimonadota</taxon>
        <taxon>Chthonomonadia</taxon>
        <taxon>Chthonomonadales</taxon>
        <taxon>Chthonomonadaceae</taxon>
        <taxon>Chthonomonas</taxon>
    </lineage>
</organism>
<dbReference type="InterPro" id="IPR036291">
    <property type="entry name" value="NAD(P)-bd_dom_sf"/>
</dbReference>
<protein>
    <submittedName>
        <fullName evidence="3">Nucleoside-diphosphate-sugar epimerases</fullName>
    </submittedName>
</protein>
<dbReference type="Pfam" id="PF01370">
    <property type="entry name" value="Epimerase"/>
    <property type="match status" value="1"/>
</dbReference>
<dbReference type="HOGENOM" id="CLU_007383_1_7_0"/>
<reference evidence="4" key="1">
    <citation type="submission" date="2013-03" db="EMBL/GenBank/DDBJ databases">
        <title>Genome sequence of Chthonomonas calidirosea, the first sequenced genome from the Armatimonadetes phylum (formally candidate division OP10).</title>
        <authorList>
            <person name="Lee K.C.Y."/>
            <person name="Morgan X.C."/>
            <person name="Dunfield P.F."/>
            <person name="Tamas I."/>
            <person name="Houghton K.M."/>
            <person name="Vyssotski M."/>
            <person name="Ryan J.L.J."/>
            <person name="Lagutin K."/>
            <person name="McDonald I.R."/>
            <person name="Stott M.B."/>
        </authorList>
    </citation>
    <scope>NUCLEOTIDE SEQUENCE [LARGE SCALE GENOMIC DNA]</scope>
    <source>
        <strain evidence="4">DSM 23976 / ICMP 18418 / T49</strain>
    </source>
</reference>
<dbReference type="EMBL" id="HF951689">
    <property type="protein sequence ID" value="CCW35480.1"/>
    <property type="molecule type" value="Genomic_DNA"/>
</dbReference>
<evidence type="ECO:0000259" key="2">
    <source>
        <dbReference type="Pfam" id="PF01370"/>
    </source>
</evidence>
<feature type="domain" description="NAD-dependent epimerase/dehydratase" evidence="2">
    <location>
        <begin position="3"/>
        <end position="232"/>
    </location>
</feature>
<dbReference type="SUPFAM" id="SSF51735">
    <property type="entry name" value="NAD(P)-binding Rossmann-fold domains"/>
    <property type="match status" value="1"/>
</dbReference>
<sequence>MRVLLTGATGFIGAHTLRKLLEEGQTVAILLRPTSDPWRIQDLLDRVTVLYGDLTHPQALASQLKPFQPEAIVHLAWQGVVNTQRNDVSQIFENIPTSLELIRLSAEAGCKHWIGLGSQAEYGPANRILSEDMPTSPTTLYGSSKLALRYLAEGLCNFYGMRFVWLRLFSAYGPMDSPHWLIPYLILTLLKGEHPKLTKGEQLWDYIFVSDVAEAICTVLREQQARGVFNLGSGEARPLRTIIETIRDNIDPSLNLGFGEVPYRPDQVMHLQADIGRLKAIGWEPKTPLEQGLKQTVEWYRANRNRYDS</sequence>
<keyword evidence="4" id="KW-1185">Reference proteome</keyword>
<evidence type="ECO:0000313" key="3">
    <source>
        <dbReference type="EMBL" id="CCW35480.1"/>
    </source>
</evidence>
<proteinExistence type="inferred from homology"/>
<evidence type="ECO:0000313" key="4">
    <source>
        <dbReference type="Proteomes" id="UP000014227"/>
    </source>
</evidence>
<evidence type="ECO:0000256" key="1">
    <source>
        <dbReference type="ARBA" id="ARBA00007637"/>
    </source>
</evidence>
<dbReference type="PANTHER" id="PTHR43000">
    <property type="entry name" value="DTDP-D-GLUCOSE 4,6-DEHYDRATASE-RELATED"/>
    <property type="match status" value="1"/>
</dbReference>
<dbReference type="InterPro" id="IPR001509">
    <property type="entry name" value="Epimerase_deHydtase"/>
</dbReference>
<accession>S0EUW7</accession>
<dbReference type="RefSeq" id="WP_016483012.1">
    <property type="nucleotide sequence ID" value="NC_021487.1"/>
</dbReference>
<dbReference type="PATRIC" id="fig|1303518.3.peg.1715"/>
<dbReference type="KEGG" id="ccz:CCALI_01666"/>